<evidence type="ECO:0000313" key="2">
    <source>
        <dbReference type="EMBL" id="KUG16125.1"/>
    </source>
</evidence>
<dbReference type="Pfam" id="PF01037">
    <property type="entry name" value="AsnC_trans_reg"/>
    <property type="match status" value="1"/>
</dbReference>
<proteinExistence type="predicted"/>
<name>A0A0W8F5M2_9ZZZZ</name>
<dbReference type="EMBL" id="LNQE01001513">
    <property type="protein sequence ID" value="KUG16125.1"/>
    <property type="molecule type" value="Genomic_DNA"/>
</dbReference>
<dbReference type="SUPFAM" id="SSF54909">
    <property type="entry name" value="Dimeric alpha+beta barrel"/>
    <property type="match status" value="1"/>
</dbReference>
<comment type="caution">
    <text evidence="2">The sequence shown here is derived from an EMBL/GenBank/DDBJ whole genome shotgun (WGS) entry which is preliminary data.</text>
</comment>
<protein>
    <recommendedName>
        <fullName evidence="1">Transcription regulator AsnC/Lrp ligand binding domain-containing protein</fullName>
    </recommendedName>
</protein>
<dbReference type="InterPro" id="IPR019887">
    <property type="entry name" value="Tscrpt_reg_AsnC/Lrp_C"/>
</dbReference>
<accession>A0A0W8F5M2</accession>
<sequence length="100" mass="10975">MVIGFAMVKVVRGHEDEAYLDLRKVSGVKEAYRILGEYQFFVVMQAKSVAALQGLIGGVRSIPDATNICHVLITDRDASKQLAPIDESSFDFEVPVRGCS</sequence>
<feature type="domain" description="Transcription regulator AsnC/Lrp ligand binding" evidence="1">
    <location>
        <begin position="7"/>
        <end position="69"/>
    </location>
</feature>
<dbReference type="Gene3D" id="3.30.70.920">
    <property type="match status" value="1"/>
</dbReference>
<dbReference type="AlphaFoldDB" id="A0A0W8F5M2"/>
<reference evidence="2" key="1">
    <citation type="journal article" date="2015" name="Proc. Natl. Acad. Sci. U.S.A.">
        <title>Networks of energetic and metabolic interactions define dynamics in microbial communities.</title>
        <authorList>
            <person name="Embree M."/>
            <person name="Liu J.K."/>
            <person name="Al-Bassam M.M."/>
            <person name="Zengler K."/>
        </authorList>
    </citation>
    <scope>NUCLEOTIDE SEQUENCE</scope>
</reference>
<dbReference type="InterPro" id="IPR011008">
    <property type="entry name" value="Dimeric_a/b-barrel"/>
</dbReference>
<gene>
    <name evidence="2" type="ORF">ASZ90_014196</name>
</gene>
<evidence type="ECO:0000259" key="1">
    <source>
        <dbReference type="Pfam" id="PF01037"/>
    </source>
</evidence>
<organism evidence="2">
    <name type="scientific">hydrocarbon metagenome</name>
    <dbReference type="NCBI Taxonomy" id="938273"/>
    <lineage>
        <taxon>unclassified sequences</taxon>
        <taxon>metagenomes</taxon>
        <taxon>ecological metagenomes</taxon>
    </lineage>
</organism>